<evidence type="ECO:0000256" key="1">
    <source>
        <dbReference type="ARBA" id="ARBA00022723"/>
    </source>
</evidence>
<dbReference type="Proteomes" id="UP000807504">
    <property type="component" value="Unassembled WGS sequence"/>
</dbReference>
<evidence type="ECO:0000256" key="3">
    <source>
        <dbReference type="ARBA" id="ARBA00022833"/>
    </source>
</evidence>
<keyword evidence="6" id="KW-1133">Transmembrane helix</keyword>
<reference evidence="8" key="1">
    <citation type="journal article" date="2020" name="bioRxiv">
        <title>Chromosome-level reference genome of the European wasp spider Argiope bruennichi: a resource for studies on range expansion and evolutionary adaptation.</title>
        <authorList>
            <person name="Sheffer M.M."/>
            <person name="Hoppe A."/>
            <person name="Krehenwinkel H."/>
            <person name="Uhl G."/>
            <person name="Kuss A.W."/>
            <person name="Jensen L."/>
            <person name="Jensen C."/>
            <person name="Gillespie R.G."/>
            <person name="Hoff K.J."/>
            <person name="Prost S."/>
        </authorList>
    </citation>
    <scope>NUCLEOTIDE SEQUENCE</scope>
</reference>
<name>A0A8T0FJ85_ARGBR</name>
<keyword evidence="6" id="KW-0472">Membrane</keyword>
<proteinExistence type="predicted"/>
<evidence type="ECO:0000313" key="9">
    <source>
        <dbReference type="Proteomes" id="UP000807504"/>
    </source>
</evidence>
<keyword evidence="9" id="KW-1185">Reference proteome</keyword>
<keyword evidence="2 5" id="KW-0863">Zinc-finger</keyword>
<dbReference type="PANTHER" id="PTHR46600:SF11">
    <property type="entry name" value="THAP DOMAIN-CONTAINING PROTEIN 10"/>
    <property type="match status" value="1"/>
</dbReference>
<evidence type="ECO:0000313" key="8">
    <source>
        <dbReference type="EMBL" id="KAF8789420.1"/>
    </source>
</evidence>
<dbReference type="Pfam" id="PF05485">
    <property type="entry name" value="THAP"/>
    <property type="match status" value="1"/>
</dbReference>
<evidence type="ECO:0000256" key="6">
    <source>
        <dbReference type="SAM" id="Phobius"/>
    </source>
</evidence>
<accession>A0A8T0FJ85</accession>
<dbReference type="SMART" id="SM00980">
    <property type="entry name" value="THAP"/>
    <property type="match status" value="1"/>
</dbReference>
<evidence type="ECO:0000256" key="5">
    <source>
        <dbReference type="PROSITE-ProRule" id="PRU00309"/>
    </source>
</evidence>
<dbReference type="PROSITE" id="PS50950">
    <property type="entry name" value="ZF_THAP"/>
    <property type="match status" value="1"/>
</dbReference>
<sequence>MKLPLFKKNPDDSTSAINASKLFSWLELSHRLSSSVSGVTLQTIVATIRRLFEILIVRTIANLAPTDLMRFCIFFSCTGLAYFYFTAASIRFHRRKRYGCNNESPKLTSNSMKVSRLTSVPCDPSGLCCAKAIVFALAHLEKNKQAINAMRDHKRHPALENRARELHRTCAPLLRNSGLIMGKGRKCCVPGYNSNYNNTDNYVSSFTFPKDEVRKSQWVKSINRADFIPSSTAVVCIKHFSSKFIIKEDRVIRDDGSELVVQRQIPKLSHDAYPSIFPNQPSYLFPTAVLLVENSNFQG</sequence>
<reference evidence="8" key="2">
    <citation type="submission" date="2020-06" db="EMBL/GenBank/DDBJ databases">
        <authorList>
            <person name="Sheffer M."/>
        </authorList>
    </citation>
    <scope>NUCLEOTIDE SEQUENCE</scope>
</reference>
<keyword evidence="3" id="KW-0862">Zinc</keyword>
<dbReference type="AlphaFoldDB" id="A0A8T0FJ85"/>
<dbReference type="GO" id="GO:0008270">
    <property type="term" value="F:zinc ion binding"/>
    <property type="evidence" value="ECO:0007669"/>
    <property type="project" value="UniProtKB-KW"/>
</dbReference>
<dbReference type="SUPFAM" id="SSF57716">
    <property type="entry name" value="Glucocorticoid receptor-like (DNA-binding domain)"/>
    <property type="match status" value="1"/>
</dbReference>
<comment type="caution">
    <text evidence="8">The sequence shown here is derived from an EMBL/GenBank/DDBJ whole genome shotgun (WGS) entry which is preliminary data.</text>
</comment>
<dbReference type="InterPro" id="IPR006612">
    <property type="entry name" value="THAP_Znf"/>
</dbReference>
<keyword evidence="6" id="KW-0812">Transmembrane</keyword>
<dbReference type="GO" id="GO:0043565">
    <property type="term" value="F:sequence-specific DNA binding"/>
    <property type="evidence" value="ECO:0007669"/>
    <property type="project" value="InterPro"/>
</dbReference>
<feature type="domain" description="THAP-type" evidence="7">
    <location>
        <begin position="181"/>
        <end position="277"/>
    </location>
</feature>
<evidence type="ECO:0000259" key="7">
    <source>
        <dbReference type="PROSITE" id="PS50950"/>
    </source>
</evidence>
<feature type="transmembrane region" description="Helical" evidence="6">
    <location>
        <begin position="68"/>
        <end position="87"/>
    </location>
</feature>
<evidence type="ECO:0000256" key="4">
    <source>
        <dbReference type="ARBA" id="ARBA00023125"/>
    </source>
</evidence>
<protein>
    <recommendedName>
        <fullName evidence="7">THAP-type domain-containing protein</fullName>
    </recommendedName>
</protein>
<dbReference type="PANTHER" id="PTHR46600">
    <property type="entry name" value="THAP DOMAIN-CONTAINING"/>
    <property type="match status" value="1"/>
</dbReference>
<gene>
    <name evidence="8" type="ORF">HNY73_007358</name>
</gene>
<evidence type="ECO:0000256" key="2">
    <source>
        <dbReference type="ARBA" id="ARBA00022771"/>
    </source>
</evidence>
<organism evidence="8 9">
    <name type="scientific">Argiope bruennichi</name>
    <name type="common">Wasp spider</name>
    <name type="synonym">Aranea bruennichi</name>
    <dbReference type="NCBI Taxonomy" id="94029"/>
    <lineage>
        <taxon>Eukaryota</taxon>
        <taxon>Metazoa</taxon>
        <taxon>Ecdysozoa</taxon>
        <taxon>Arthropoda</taxon>
        <taxon>Chelicerata</taxon>
        <taxon>Arachnida</taxon>
        <taxon>Araneae</taxon>
        <taxon>Araneomorphae</taxon>
        <taxon>Entelegynae</taxon>
        <taxon>Araneoidea</taxon>
        <taxon>Araneidae</taxon>
        <taxon>Argiope</taxon>
    </lineage>
</organism>
<keyword evidence="1" id="KW-0479">Metal-binding</keyword>
<dbReference type="InterPro" id="IPR026516">
    <property type="entry name" value="THAP1/10"/>
</dbReference>
<dbReference type="EMBL" id="JABXBU010000012">
    <property type="protein sequence ID" value="KAF8789420.1"/>
    <property type="molecule type" value="Genomic_DNA"/>
</dbReference>
<keyword evidence="4 5" id="KW-0238">DNA-binding</keyword>